<comment type="subcellular location">
    <subcellularLocation>
        <location evidence="1">Cell membrane</location>
        <topology evidence="1">Multi-pass membrane protein</topology>
    </subcellularLocation>
</comment>
<evidence type="ECO:0000256" key="6">
    <source>
        <dbReference type="ARBA" id="ARBA00022989"/>
    </source>
</evidence>
<organism evidence="9 10">
    <name type="scientific">Vagococcus humatus</name>
    <dbReference type="NCBI Taxonomy" id="1889241"/>
    <lineage>
        <taxon>Bacteria</taxon>
        <taxon>Bacillati</taxon>
        <taxon>Bacillota</taxon>
        <taxon>Bacilli</taxon>
        <taxon>Lactobacillales</taxon>
        <taxon>Enterococcaceae</taxon>
        <taxon>Vagococcus</taxon>
    </lineage>
</organism>
<evidence type="ECO:0000313" key="10">
    <source>
        <dbReference type="Proteomes" id="UP000277864"/>
    </source>
</evidence>
<name>A0A3R9YJK5_9ENTE</name>
<keyword evidence="10" id="KW-1185">Reference proteome</keyword>
<keyword evidence="4 8" id="KW-0812">Transmembrane</keyword>
<dbReference type="Pfam" id="PF04093">
    <property type="entry name" value="MreD"/>
    <property type="match status" value="1"/>
</dbReference>
<comment type="caution">
    <text evidence="9">The sequence shown here is derived from an EMBL/GenBank/DDBJ whole genome shotgun (WGS) entry which is preliminary data.</text>
</comment>
<keyword evidence="3" id="KW-1003">Cell membrane</keyword>
<evidence type="ECO:0000313" key="9">
    <source>
        <dbReference type="EMBL" id="RST89268.1"/>
    </source>
</evidence>
<feature type="transmembrane region" description="Helical" evidence="8">
    <location>
        <begin position="107"/>
        <end position="131"/>
    </location>
</feature>
<keyword evidence="5" id="KW-0133">Cell shape</keyword>
<feature type="transmembrane region" description="Helical" evidence="8">
    <location>
        <begin position="78"/>
        <end position="100"/>
    </location>
</feature>
<dbReference type="EMBL" id="PXZH01000002">
    <property type="protein sequence ID" value="RST89268.1"/>
    <property type="molecule type" value="Genomic_DNA"/>
</dbReference>
<dbReference type="OrthoDB" id="2148512at2"/>
<feature type="transmembrane region" description="Helical" evidence="8">
    <location>
        <begin position="12"/>
        <end position="28"/>
    </location>
</feature>
<sequence>MSLMNNQIHWKYVYPIGLLLVMLADGQISNGLRTLSHNSLFLSSHLFLLGLIMGSLYFSKTYMVTLSIVLGWIFDNYYYSILGINMVSLPLTVLLIYLVFEYVEPSILSLILSLVIFITIMDSSLFLVQIVFKLIYSDALVFITKQLGPTLLMNLAVVILFSYPLRHLIKDR</sequence>
<evidence type="ECO:0000256" key="7">
    <source>
        <dbReference type="ARBA" id="ARBA00023136"/>
    </source>
</evidence>
<evidence type="ECO:0000256" key="5">
    <source>
        <dbReference type="ARBA" id="ARBA00022960"/>
    </source>
</evidence>
<dbReference type="GO" id="GO:0008360">
    <property type="term" value="P:regulation of cell shape"/>
    <property type="evidence" value="ECO:0007669"/>
    <property type="project" value="UniProtKB-KW"/>
</dbReference>
<dbReference type="Proteomes" id="UP000277864">
    <property type="component" value="Unassembled WGS sequence"/>
</dbReference>
<dbReference type="InterPro" id="IPR007227">
    <property type="entry name" value="Cell_shape_determining_MreD"/>
</dbReference>
<dbReference type="NCBIfam" id="TIGR03426">
    <property type="entry name" value="shape_MreD"/>
    <property type="match status" value="1"/>
</dbReference>
<evidence type="ECO:0000256" key="8">
    <source>
        <dbReference type="SAM" id="Phobius"/>
    </source>
</evidence>
<dbReference type="AlphaFoldDB" id="A0A3R9YJK5"/>
<reference evidence="9 10" key="1">
    <citation type="submission" date="2018-03" db="EMBL/GenBank/DDBJ databases">
        <authorList>
            <person name="Gulvik C.A."/>
        </authorList>
    </citation>
    <scope>NUCLEOTIDE SEQUENCE [LARGE SCALE GENOMIC DNA]</scope>
    <source>
        <strain evidence="9 10">JCM 31581</strain>
    </source>
</reference>
<dbReference type="GO" id="GO:0005886">
    <property type="term" value="C:plasma membrane"/>
    <property type="evidence" value="ECO:0007669"/>
    <property type="project" value="UniProtKB-SubCell"/>
</dbReference>
<accession>A0A3R9YJK5</accession>
<gene>
    <name evidence="9" type="primary">mreD</name>
    <name evidence="9" type="ORF">C7P63_05700</name>
</gene>
<evidence type="ECO:0000256" key="2">
    <source>
        <dbReference type="ARBA" id="ARBA00007776"/>
    </source>
</evidence>
<keyword evidence="7 8" id="KW-0472">Membrane</keyword>
<keyword evidence="6 8" id="KW-1133">Transmembrane helix</keyword>
<protein>
    <submittedName>
        <fullName evidence="9">Rod shape-determining protein MreD</fullName>
    </submittedName>
</protein>
<evidence type="ECO:0000256" key="3">
    <source>
        <dbReference type="ARBA" id="ARBA00022475"/>
    </source>
</evidence>
<comment type="similarity">
    <text evidence="2">Belongs to the MreD family.</text>
</comment>
<proteinExistence type="inferred from homology"/>
<evidence type="ECO:0000256" key="4">
    <source>
        <dbReference type="ARBA" id="ARBA00022692"/>
    </source>
</evidence>
<evidence type="ECO:0000256" key="1">
    <source>
        <dbReference type="ARBA" id="ARBA00004651"/>
    </source>
</evidence>